<dbReference type="SUPFAM" id="SSF53098">
    <property type="entry name" value="Ribonuclease H-like"/>
    <property type="match status" value="1"/>
</dbReference>
<dbReference type="SMART" id="SM00597">
    <property type="entry name" value="ZnF_TTF"/>
    <property type="match status" value="1"/>
</dbReference>
<accession>A0A7N0VIW6</accession>
<dbReference type="PANTHER" id="PTHR45749">
    <property type="match status" value="1"/>
</dbReference>
<feature type="region of interest" description="Disordered" evidence="1">
    <location>
        <begin position="39"/>
        <end position="58"/>
    </location>
</feature>
<keyword evidence="4" id="KW-1185">Reference proteome</keyword>
<feature type="domain" description="TTF-type" evidence="2">
    <location>
        <begin position="271"/>
        <end position="356"/>
    </location>
</feature>
<feature type="compositionally biased region" description="Polar residues" evidence="1">
    <location>
        <begin position="158"/>
        <end position="173"/>
    </location>
</feature>
<dbReference type="Pfam" id="PF05699">
    <property type="entry name" value="Dimer_Tnp_hAT"/>
    <property type="match status" value="1"/>
</dbReference>
<dbReference type="InterPro" id="IPR008906">
    <property type="entry name" value="HATC_C_dom"/>
</dbReference>
<dbReference type="InterPro" id="IPR006580">
    <property type="entry name" value="Znf_TTF"/>
</dbReference>
<dbReference type="EnsemblPlants" id="Kaladp0844s0029.1.v1.1">
    <property type="protein sequence ID" value="Kaladp0844s0029.1.v1.1"/>
    <property type="gene ID" value="Kaladp0844s0029.v1.1"/>
</dbReference>
<reference evidence="3" key="1">
    <citation type="submission" date="2021-01" db="UniProtKB">
        <authorList>
            <consortium name="EnsemblPlants"/>
        </authorList>
    </citation>
    <scope>IDENTIFICATION</scope>
</reference>
<dbReference type="AlphaFoldDB" id="A0A7N0VIW6"/>
<evidence type="ECO:0000256" key="1">
    <source>
        <dbReference type="SAM" id="MobiDB-lite"/>
    </source>
</evidence>
<evidence type="ECO:0000259" key="2">
    <source>
        <dbReference type="SMART" id="SM00597"/>
    </source>
</evidence>
<evidence type="ECO:0000313" key="3">
    <source>
        <dbReference type="EnsemblPlants" id="Kaladp0844s0029.1.v1.1"/>
    </source>
</evidence>
<dbReference type="Proteomes" id="UP000594263">
    <property type="component" value="Unplaced"/>
</dbReference>
<dbReference type="PANTHER" id="PTHR45749:SF35">
    <property type="entry name" value="AC-LIKE TRANSPOSASE-RELATED"/>
    <property type="match status" value="1"/>
</dbReference>
<dbReference type="OMA" id="NERIHED"/>
<dbReference type="Gramene" id="Kaladp0844s0029.1.v1.1">
    <property type="protein sequence ID" value="Kaladp0844s0029.1.v1.1"/>
    <property type="gene ID" value="Kaladp0844s0029.v1.1"/>
</dbReference>
<evidence type="ECO:0000313" key="4">
    <source>
        <dbReference type="Proteomes" id="UP000594263"/>
    </source>
</evidence>
<proteinExistence type="predicted"/>
<feature type="region of interest" description="Disordered" evidence="1">
    <location>
        <begin position="158"/>
        <end position="215"/>
    </location>
</feature>
<organism evidence="3 4">
    <name type="scientific">Kalanchoe fedtschenkoi</name>
    <name type="common">Lavender scallops</name>
    <name type="synonym">South American air plant</name>
    <dbReference type="NCBI Taxonomy" id="63787"/>
    <lineage>
        <taxon>Eukaryota</taxon>
        <taxon>Viridiplantae</taxon>
        <taxon>Streptophyta</taxon>
        <taxon>Embryophyta</taxon>
        <taxon>Tracheophyta</taxon>
        <taxon>Spermatophyta</taxon>
        <taxon>Magnoliopsida</taxon>
        <taxon>eudicotyledons</taxon>
        <taxon>Gunneridae</taxon>
        <taxon>Pentapetalae</taxon>
        <taxon>Saxifragales</taxon>
        <taxon>Crassulaceae</taxon>
        <taxon>Kalanchoe</taxon>
    </lineage>
</organism>
<protein>
    <recommendedName>
        <fullName evidence="2">TTF-type domain-containing protein</fullName>
    </recommendedName>
</protein>
<sequence>MTANSVHHHRTKHIEIDIHFVQRKYKKLRINKKIDRRRKALKNSEVKSDRTPTPIDTEAINDGRRKAKTPARHTQITTIDYDWELLFLVLDPSPFHFSNSQLRAFGLQSVRIRKFEFGNEKLQKKKKIEKLIKSQQGALDKFVIKELQDPLESKNINRTLDANETTNEQNINFSDDEHSVDNHSDSVDNNRKENNEDSDSIHPLSSRASIENLNDDDNKSLSSHIDIFDPRCWDALDSKMIDVLAIKGPKRDKSIQKGPKNKFGRQFVSELYVKILDDGEVQDRDWLVYSKELDKVFCFCCKIFKKGYVKGGLVNEGYADWTHVAVRLQEHEVGLEHKKNWATWYELRSRLNVNKTIDHLAQKQLKKEKDHWKNVLLRIICIVKFLTKHSLAFRGTKERLHENNNGNFLGLIEMLAEFDPIIQEHVRRITNDDIHIHYLGHKIQTELIFLLASSIRSEIIKKELKSLDLDVDNVRGQGYDNGSNMKGRHQGVQKKLLDINRRAFYTPCGAHSLNLMLCDMANTCSKARDFFGVIQRIYTIFAHSTKRWQILKDNVKVVDSVRAIRFQIVDIREALLQVAENDNDSKIKSEAKSLAENELGDFEFLVAIVIWYDMLNYVNSVSKSLQFIDMLIDVAIDIIKGLISFFERYRDVGFSSAIKEAKKIAIELDIDPLFRHRSQIRRKFFFDENSHDEPLVEQSPEDAFRINYFLYIVDQVISSLRRRFEQYEDYEKIFGFLFTSKKLNALDDVCLKSSCDALEVALKNSECNDVDANELYVELKLLMDLLPKKNMRAIHILQFVKHTNYFPNAIIAYKILLTIPVTVASAERSFSKLKLLKLYLRSSMSRERLNGLALVAIEND</sequence>
<dbReference type="InterPro" id="IPR012337">
    <property type="entry name" value="RNaseH-like_sf"/>
</dbReference>
<name>A0A7N0VIW6_KALFE</name>
<dbReference type="GO" id="GO:0046983">
    <property type="term" value="F:protein dimerization activity"/>
    <property type="evidence" value="ECO:0007669"/>
    <property type="project" value="InterPro"/>
</dbReference>
<feature type="compositionally biased region" description="Basic and acidic residues" evidence="1">
    <location>
        <begin position="175"/>
        <end position="195"/>
    </location>
</feature>